<dbReference type="InterPro" id="IPR041588">
    <property type="entry name" value="Integrase_H2C2"/>
</dbReference>
<dbReference type="Gene3D" id="2.40.70.10">
    <property type="entry name" value="Acid Proteases"/>
    <property type="match status" value="1"/>
</dbReference>
<dbReference type="GO" id="GO:0003676">
    <property type="term" value="F:nucleic acid binding"/>
    <property type="evidence" value="ECO:0007669"/>
    <property type="project" value="InterPro"/>
</dbReference>
<dbReference type="CDD" id="cd01647">
    <property type="entry name" value="RT_LTR"/>
    <property type="match status" value="1"/>
</dbReference>
<dbReference type="InterPro" id="IPR021109">
    <property type="entry name" value="Peptidase_aspartic_dom_sf"/>
</dbReference>
<evidence type="ECO:0000259" key="9">
    <source>
        <dbReference type="PROSITE" id="PS50878"/>
    </source>
</evidence>
<evidence type="ECO:0000313" key="12">
    <source>
        <dbReference type="Proteomes" id="UP000230750"/>
    </source>
</evidence>
<keyword evidence="6" id="KW-0378">Hydrolase</keyword>
<evidence type="ECO:0000256" key="4">
    <source>
        <dbReference type="ARBA" id="ARBA00022722"/>
    </source>
</evidence>
<dbReference type="PROSITE" id="PS50878">
    <property type="entry name" value="RT_POL"/>
    <property type="match status" value="1"/>
</dbReference>
<evidence type="ECO:0000313" key="11">
    <source>
        <dbReference type="EMBL" id="PIK45687.1"/>
    </source>
</evidence>
<evidence type="ECO:0000256" key="1">
    <source>
        <dbReference type="ARBA" id="ARBA00012493"/>
    </source>
</evidence>
<dbReference type="Gene3D" id="3.30.70.270">
    <property type="match status" value="2"/>
</dbReference>
<dbReference type="Pfam" id="PF17921">
    <property type="entry name" value="Integrase_H2C2"/>
    <property type="match status" value="1"/>
</dbReference>
<protein>
    <recommendedName>
        <fullName evidence="1">RNA-directed DNA polymerase</fullName>
        <ecNumber evidence="1">2.7.7.49</ecNumber>
    </recommendedName>
</protein>
<feature type="region of interest" description="Disordered" evidence="8">
    <location>
        <begin position="1220"/>
        <end position="1293"/>
    </location>
</feature>
<dbReference type="Gene3D" id="3.30.420.10">
    <property type="entry name" value="Ribonuclease H-like superfamily/Ribonuclease H"/>
    <property type="match status" value="1"/>
</dbReference>
<dbReference type="Pfam" id="PF17917">
    <property type="entry name" value="RT_RNaseH"/>
    <property type="match status" value="1"/>
</dbReference>
<dbReference type="GO" id="GO:0003964">
    <property type="term" value="F:RNA-directed DNA polymerase activity"/>
    <property type="evidence" value="ECO:0007669"/>
    <property type="project" value="UniProtKB-KW"/>
</dbReference>
<organism evidence="11 12">
    <name type="scientific">Stichopus japonicus</name>
    <name type="common">Sea cucumber</name>
    <dbReference type="NCBI Taxonomy" id="307972"/>
    <lineage>
        <taxon>Eukaryota</taxon>
        <taxon>Metazoa</taxon>
        <taxon>Echinodermata</taxon>
        <taxon>Eleutherozoa</taxon>
        <taxon>Echinozoa</taxon>
        <taxon>Holothuroidea</taxon>
        <taxon>Aspidochirotacea</taxon>
        <taxon>Aspidochirotida</taxon>
        <taxon>Stichopodidae</taxon>
        <taxon>Apostichopus</taxon>
    </lineage>
</organism>
<dbReference type="SUPFAM" id="SSF50630">
    <property type="entry name" value="Acid proteases"/>
    <property type="match status" value="1"/>
</dbReference>
<dbReference type="InterPro" id="IPR041373">
    <property type="entry name" value="RT_RNaseH"/>
</dbReference>
<keyword evidence="4" id="KW-0540">Nuclease</keyword>
<dbReference type="Pfam" id="PF00078">
    <property type="entry name" value="RVT_1"/>
    <property type="match status" value="1"/>
</dbReference>
<dbReference type="InterPro" id="IPR043128">
    <property type="entry name" value="Rev_trsase/Diguanyl_cyclase"/>
</dbReference>
<accession>A0A2G8KCF5</accession>
<feature type="compositionally biased region" description="Basic and acidic residues" evidence="8">
    <location>
        <begin position="1220"/>
        <end position="1250"/>
    </location>
</feature>
<keyword evidence="7" id="KW-0695">RNA-directed DNA polymerase</keyword>
<evidence type="ECO:0000256" key="5">
    <source>
        <dbReference type="ARBA" id="ARBA00022759"/>
    </source>
</evidence>
<dbReference type="EMBL" id="MRZV01000694">
    <property type="protein sequence ID" value="PIK45687.1"/>
    <property type="molecule type" value="Genomic_DNA"/>
</dbReference>
<feature type="domain" description="Integrase catalytic" evidence="10">
    <location>
        <begin position="950"/>
        <end position="1112"/>
    </location>
</feature>
<evidence type="ECO:0000259" key="10">
    <source>
        <dbReference type="PROSITE" id="PS50994"/>
    </source>
</evidence>
<dbReference type="InterPro" id="IPR012337">
    <property type="entry name" value="RNaseH-like_sf"/>
</dbReference>
<name>A0A2G8KCF5_STIJA</name>
<dbReference type="OrthoDB" id="775972at2759"/>
<dbReference type="Gene3D" id="3.10.10.10">
    <property type="entry name" value="HIV Type 1 Reverse Transcriptase, subunit A, domain 1"/>
    <property type="match status" value="1"/>
</dbReference>
<dbReference type="GO" id="GO:0015074">
    <property type="term" value="P:DNA integration"/>
    <property type="evidence" value="ECO:0007669"/>
    <property type="project" value="InterPro"/>
</dbReference>
<comment type="caution">
    <text evidence="11">The sequence shown here is derived from an EMBL/GenBank/DDBJ whole genome shotgun (WGS) entry which is preliminary data.</text>
</comment>
<dbReference type="PANTHER" id="PTHR37984">
    <property type="entry name" value="PROTEIN CBG26694"/>
    <property type="match status" value="1"/>
</dbReference>
<evidence type="ECO:0000256" key="6">
    <source>
        <dbReference type="ARBA" id="ARBA00022801"/>
    </source>
</evidence>
<keyword evidence="12" id="KW-1185">Reference proteome</keyword>
<dbReference type="InterPro" id="IPR001584">
    <property type="entry name" value="Integrase_cat-core"/>
</dbReference>
<dbReference type="PROSITE" id="PS50994">
    <property type="entry name" value="INTEGRASE"/>
    <property type="match status" value="1"/>
</dbReference>
<gene>
    <name evidence="11" type="ORF">BSL78_17450</name>
</gene>
<keyword evidence="5" id="KW-0255">Endonuclease</keyword>
<dbReference type="InterPro" id="IPR043502">
    <property type="entry name" value="DNA/RNA_pol_sf"/>
</dbReference>
<evidence type="ECO:0000256" key="8">
    <source>
        <dbReference type="SAM" id="MobiDB-lite"/>
    </source>
</evidence>
<evidence type="ECO:0000256" key="2">
    <source>
        <dbReference type="ARBA" id="ARBA00022679"/>
    </source>
</evidence>
<dbReference type="GO" id="GO:0004519">
    <property type="term" value="F:endonuclease activity"/>
    <property type="evidence" value="ECO:0007669"/>
    <property type="project" value="UniProtKB-KW"/>
</dbReference>
<evidence type="ECO:0000256" key="7">
    <source>
        <dbReference type="ARBA" id="ARBA00022918"/>
    </source>
</evidence>
<dbReference type="EC" id="2.7.7.49" evidence="1"/>
<dbReference type="FunFam" id="3.30.420.10:FF:000063">
    <property type="entry name" value="Retrovirus-related Pol polyprotein from transposon 297-like Protein"/>
    <property type="match status" value="1"/>
</dbReference>
<feature type="domain" description="Reverse transcriptase" evidence="9">
    <location>
        <begin position="438"/>
        <end position="621"/>
    </location>
</feature>
<reference evidence="11 12" key="1">
    <citation type="journal article" date="2017" name="PLoS Biol.">
        <title>The sea cucumber genome provides insights into morphological evolution and visceral regeneration.</title>
        <authorList>
            <person name="Zhang X."/>
            <person name="Sun L."/>
            <person name="Yuan J."/>
            <person name="Sun Y."/>
            <person name="Gao Y."/>
            <person name="Zhang L."/>
            <person name="Li S."/>
            <person name="Dai H."/>
            <person name="Hamel J.F."/>
            <person name="Liu C."/>
            <person name="Yu Y."/>
            <person name="Liu S."/>
            <person name="Lin W."/>
            <person name="Guo K."/>
            <person name="Jin S."/>
            <person name="Xu P."/>
            <person name="Storey K.B."/>
            <person name="Huan P."/>
            <person name="Zhang T."/>
            <person name="Zhou Y."/>
            <person name="Zhang J."/>
            <person name="Lin C."/>
            <person name="Li X."/>
            <person name="Xing L."/>
            <person name="Huo D."/>
            <person name="Sun M."/>
            <person name="Wang L."/>
            <person name="Mercier A."/>
            <person name="Li F."/>
            <person name="Yang H."/>
            <person name="Xiang J."/>
        </authorList>
    </citation>
    <scope>NUCLEOTIDE SEQUENCE [LARGE SCALE GENOMIC DNA]</scope>
    <source>
        <strain evidence="11">Shaxun</strain>
        <tissue evidence="11">Muscle</tissue>
    </source>
</reference>
<keyword evidence="3" id="KW-0548">Nucleotidyltransferase</keyword>
<dbReference type="Gene3D" id="1.10.340.70">
    <property type="match status" value="1"/>
</dbReference>
<evidence type="ECO:0000256" key="3">
    <source>
        <dbReference type="ARBA" id="ARBA00022695"/>
    </source>
</evidence>
<dbReference type="FunFam" id="1.10.340.70:FF:000004">
    <property type="entry name" value="Retrovirus-related Pol polyprotein from transposon 297-like Protein"/>
    <property type="match status" value="1"/>
</dbReference>
<proteinExistence type="predicted"/>
<dbReference type="GO" id="GO:0016787">
    <property type="term" value="F:hydrolase activity"/>
    <property type="evidence" value="ECO:0007669"/>
    <property type="project" value="UniProtKB-KW"/>
</dbReference>
<keyword evidence="2" id="KW-0808">Transferase</keyword>
<dbReference type="InterPro" id="IPR050951">
    <property type="entry name" value="Retrovirus_Pol_polyprotein"/>
</dbReference>
<dbReference type="InterPro" id="IPR000477">
    <property type="entry name" value="RT_dom"/>
</dbReference>
<dbReference type="SUPFAM" id="SSF53098">
    <property type="entry name" value="Ribonuclease H-like"/>
    <property type="match status" value="1"/>
</dbReference>
<dbReference type="Pfam" id="PF00665">
    <property type="entry name" value="rve"/>
    <property type="match status" value="1"/>
</dbReference>
<dbReference type="CDD" id="cd09274">
    <property type="entry name" value="RNase_HI_RT_Ty3"/>
    <property type="match status" value="1"/>
</dbReference>
<dbReference type="InterPro" id="IPR036397">
    <property type="entry name" value="RNaseH_sf"/>
</dbReference>
<dbReference type="PANTHER" id="PTHR37984:SF8">
    <property type="entry name" value="CCHC-TYPE DOMAIN-CONTAINING PROTEIN"/>
    <property type="match status" value="1"/>
</dbReference>
<sequence length="1293" mass="147605">MSGVQVPLPPKLNLQGNLKKNWEQFKQLWDSYEIVTNLVTKDDKGPSETFDEYVVRLRILASTCEFGALKDELIRDRIVCGITSRNVRKRLLQTPNLDLTKCINECKAAEVTQAQLNGMACEEGGASGSSVNYVKHKTRSKYSRKSKAGFTDNCKFCGKKHELQKLKCPAYGKTCTSCGKQNHFASKCTNKDSFKQKAKFVRQVEVESDENESDSLCSSSEESVLSVTLEGEVNCVNFDKDSPFETKIFATLEVNGNPIKMQVDSGATCNVIADKHLPPEVVVKQTNQKLTMYSKDTMPVVGNCKLHVRNPRNKRRYKVPFVVVRNDSCVPLLGSRASQQMQLIQVMYENIATVNEVSCESNIKREVFDIQDSVNSGVVGQSDILRDYKDVFEGFGHMPGKVHLETDPAITPVVIPPRRVPVAIKPMLKAELKRLEELNVIQKVTKPTDWVSSLVSVTKSSGKLRVCIDPQPLNKALKRGHYPLPVIEDILPQLAKVKVFSKADCKEGFLQCELDNESSYLTTFQTPWGRYRYKRMPFGISPAPELFQQKIDQNLEGLSGVFVIADDILITGTGNTVEEANADHVTNLKRFLQRCRERSIKLNKDKFEYKCEEVAFIGHVLSKEGLRPDPRKVEAILKMPKPENVADIQRFVGMVKYLSKFLPALSDKSEPLRHSQTEGQGDASEKGLGFCLIQNGQPITYCSRALTPAETRYSQIEKELLAQVFGLERNHQYAYGRRITLWTDHKPLVAIANKPLASAPKRLQRLLLRLFQYDIEIRYKPGKEMYLADTLSRAFLNTQERSVTEAETESINMIDFLPISKATQRNMQEATDKDPSLKTVKDYIVQGWPEHKHFIPYYLHPYYSMREELSVQDGIVFKGQQCVIPESMRNEIRKKLHSAHTGIQSTIRRARDSVYWPGMAKDLSDMIKLCTVCNKYQTMPQKEPLISHNTPERPWEKIGCDLFTVDSKDYLCTVDYYSDIFEVDHLSHKKDSQTVIKMLKKHFSNHGIPNQLFSDNGPPFNSTEFSEFSDKYQFDHTTSSPRYPQSNGKVESAVKIAKNLIKKTSESKGDFYLNLLNWRNTPTEGLNSSPAQRLYSRRTKTLIPTVNSLLKPKVPNNVKSNKQKAKAKQAKYYNRGVKELRKLNKGETVRVKINIDDRQSTWEKAQVQEQVDIRSYKIRTEDGREYRRNRRHIRPSNEPCISEHELIKLSQHNKIANKLSENDHQSESKHKESKHSESKHSKSKHSESNHSKSRHNRSRQSENQSQIIASTPGPEINLRRSERNIRAPQKLNL</sequence>
<dbReference type="SUPFAM" id="SSF56672">
    <property type="entry name" value="DNA/RNA polymerases"/>
    <property type="match status" value="1"/>
</dbReference>
<dbReference type="CDD" id="cd05481">
    <property type="entry name" value="retropepsin_like_LTR_1"/>
    <property type="match status" value="1"/>
</dbReference>
<dbReference type="Proteomes" id="UP000230750">
    <property type="component" value="Unassembled WGS sequence"/>
</dbReference>